<feature type="compositionally biased region" description="Polar residues" evidence="1">
    <location>
        <begin position="134"/>
        <end position="161"/>
    </location>
</feature>
<dbReference type="AlphaFoldDB" id="A0A381W4J4"/>
<name>A0A381W4J4_9ZZZZ</name>
<feature type="region of interest" description="Disordered" evidence="1">
    <location>
        <begin position="128"/>
        <end position="172"/>
    </location>
</feature>
<accession>A0A381W4J4</accession>
<evidence type="ECO:0000313" key="2">
    <source>
        <dbReference type="EMBL" id="SVA47261.1"/>
    </source>
</evidence>
<sequence length="302" mass="34291">MPNMLDALEERLQQYMLEQETKKTWDGWIQWLAEIDCPITFEKPLQIPNRPFSFQTWLTSCEQQLNQHPEWQARLSTPAWLKRQQITVLPNFIQSGDKKALEATELSGLQAELTRMVDQIHTVQQRISHLETGASKSSTQSIHQSASQQIPSMTVSKSTLPATGLSDPLGRPDLARTLEREMQMLSKGTSKKGSAISGSDPDSAEPEIVPLKEAYLTFNNWCDQFDDVHLDLQEFVNGELRVKGSHKISFKQFKHRLLKNARDVKQLEGVLESFERLRSSGIEVNLSETEEKENDSEPVSGS</sequence>
<proteinExistence type="predicted"/>
<dbReference type="EMBL" id="UINC01010642">
    <property type="protein sequence ID" value="SVA47261.1"/>
    <property type="molecule type" value="Genomic_DNA"/>
</dbReference>
<reference evidence="2" key="1">
    <citation type="submission" date="2018-05" db="EMBL/GenBank/DDBJ databases">
        <authorList>
            <person name="Lanie J.A."/>
            <person name="Ng W.-L."/>
            <person name="Kazmierczak K.M."/>
            <person name="Andrzejewski T.M."/>
            <person name="Davidsen T.M."/>
            <person name="Wayne K.J."/>
            <person name="Tettelin H."/>
            <person name="Glass J.I."/>
            <person name="Rusch D."/>
            <person name="Podicherti R."/>
            <person name="Tsui H.-C.T."/>
            <person name="Winkler M.E."/>
        </authorList>
    </citation>
    <scope>NUCLEOTIDE SEQUENCE</scope>
</reference>
<protein>
    <submittedName>
        <fullName evidence="2">Uncharacterized protein</fullName>
    </submittedName>
</protein>
<gene>
    <name evidence="2" type="ORF">METZ01_LOCUS100115</name>
</gene>
<evidence type="ECO:0000256" key="1">
    <source>
        <dbReference type="SAM" id="MobiDB-lite"/>
    </source>
</evidence>
<feature type="region of interest" description="Disordered" evidence="1">
    <location>
        <begin position="185"/>
        <end position="205"/>
    </location>
</feature>
<organism evidence="2">
    <name type="scientific">marine metagenome</name>
    <dbReference type="NCBI Taxonomy" id="408172"/>
    <lineage>
        <taxon>unclassified sequences</taxon>
        <taxon>metagenomes</taxon>
        <taxon>ecological metagenomes</taxon>
    </lineage>
</organism>